<dbReference type="EMBL" id="POUB01000275">
    <property type="protein sequence ID" value="PZF88360.1"/>
    <property type="molecule type" value="Genomic_DNA"/>
</dbReference>
<evidence type="ECO:0000313" key="1">
    <source>
        <dbReference type="EMBL" id="PZF88360.1"/>
    </source>
</evidence>
<organism evidence="1 2">
    <name type="scientific">Micromonospora deserti</name>
    <dbReference type="NCBI Taxonomy" id="2070366"/>
    <lineage>
        <taxon>Bacteria</taxon>
        <taxon>Bacillati</taxon>
        <taxon>Actinomycetota</taxon>
        <taxon>Actinomycetes</taxon>
        <taxon>Micromonosporales</taxon>
        <taxon>Micromonosporaceae</taxon>
        <taxon>Micromonospora</taxon>
    </lineage>
</organism>
<protein>
    <submittedName>
        <fullName evidence="1">Uncharacterized protein</fullName>
    </submittedName>
</protein>
<reference evidence="1 2" key="1">
    <citation type="submission" date="2018-01" db="EMBL/GenBank/DDBJ databases">
        <title>Draft genome sequence of Salinispora sp. 13K206.</title>
        <authorList>
            <person name="Sahin N."/>
            <person name="Saygin H."/>
            <person name="Ay H."/>
        </authorList>
    </citation>
    <scope>NUCLEOTIDE SEQUENCE [LARGE SCALE GENOMIC DNA]</scope>
    <source>
        <strain evidence="1 2">13K206</strain>
    </source>
</reference>
<sequence length="61" mass="7125">MYRPCDRTQHEWRSGTRERIRRVDGRRWVLPPRPPRHPPGGVELGCAAHVFDLPEMLALPV</sequence>
<proteinExistence type="predicted"/>
<gene>
    <name evidence="1" type="ORF">C1I99_26525</name>
</gene>
<comment type="caution">
    <text evidence="1">The sequence shown here is derived from an EMBL/GenBank/DDBJ whole genome shotgun (WGS) entry which is preliminary data.</text>
</comment>
<name>A0A2W2BSB2_9ACTN</name>
<keyword evidence="2" id="KW-1185">Reference proteome</keyword>
<dbReference type="Proteomes" id="UP000248749">
    <property type="component" value="Unassembled WGS sequence"/>
</dbReference>
<accession>A0A2W2BSB2</accession>
<dbReference type="AlphaFoldDB" id="A0A2W2BSB2"/>
<evidence type="ECO:0000313" key="2">
    <source>
        <dbReference type="Proteomes" id="UP000248749"/>
    </source>
</evidence>